<sequence>MRVFCRSWPAAVRSLCTSFLIGLAGCEPAFMEERAGWGTHEEEIRIPNSLTTQALVFNALSTNKIANRLLGTKPLAYLFSPPGEPTIAHQLQDPAAQQFMHYLVGCALANGQTLEWKEPATGLLKTWHGQLGICPAWKTQVPTQACLQQVSSCLLARNNAFGMRVELSLRGEHPLSPSVFQLEPVTPPAEYDPATAQRLASFVPCGTPTLGVQRNCGWSGDAIGSCQPGTRVVLGAGGKDPGTCTGTALGSSSGTQMVLRVCDGITGCNHSDAAPPLAQSAGSCGTSLPSVAFTCPAKGYFNVMKAPYNSTLTGTATVKAAPSSAQYPLSEAATFRMREGAFYGTIFDPNALAAEVFVVDGRVVLPDQPVKGSVYRRMYSCYDSGWTSGAGNTTYRVCALPSDSSNCAAQVTGMCVNPSNPLYPSSMCATDDGSQVPGDGDYEGCRAMDGVSWPYPITTYLNSSCDILSEYDDPSLCSRPKTPRSP</sequence>
<keyword evidence="1" id="KW-0732">Signal</keyword>
<dbReference type="EMBL" id="CP002271">
    <property type="protein sequence ID" value="ADO68512.1"/>
    <property type="molecule type" value="Genomic_DNA"/>
</dbReference>
<dbReference type="eggNOG" id="COG5184">
    <property type="taxonomic scope" value="Bacteria"/>
</dbReference>
<protein>
    <recommendedName>
        <fullName evidence="4">Lipoprotein</fullName>
    </recommendedName>
</protein>
<feature type="chain" id="PRO_5003169088" description="Lipoprotein" evidence="1">
    <location>
        <begin position="25"/>
        <end position="486"/>
    </location>
</feature>
<dbReference type="AlphaFoldDB" id="E3FWJ9"/>
<dbReference type="RefSeq" id="WP_013374304.1">
    <property type="nucleotide sequence ID" value="NC_014623.1"/>
</dbReference>
<accession>E3FWJ9</accession>
<keyword evidence="3" id="KW-1185">Reference proteome</keyword>
<name>E3FWJ9_STIAD</name>
<dbReference type="HOGENOM" id="CLU_522462_0_0_7"/>
<evidence type="ECO:0000313" key="2">
    <source>
        <dbReference type="EMBL" id="ADO68512.1"/>
    </source>
</evidence>
<dbReference type="Proteomes" id="UP000001351">
    <property type="component" value="Chromosome"/>
</dbReference>
<gene>
    <name evidence="2" type="ordered locus">STAUR_0708</name>
</gene>
<dbReference type="STRING" id="378806.STAUR_0708"/>
<organism evidence="2 3">
    <name type="scientific">Stigmatella aurantiaca (strain DW4/3-1)</name>
    <dbReference type="NCBI Taxonomy" id="378806"/>
    <lineage>
        <taxon>Bacteria</taxon>
        <taxon>Pseudomonadati</taxon>
        <taxon>Myxococcota</taxon>
        <taxon>Myxococcia</taxon>
        <taxon>Myxococcales</taxon>
        <taxon>Cystobacterineae</taxon>
        <taxon>Archangiaceae</taxon>
        <taxon>Stigmatella</taxon>
    </lineage>
</organism>
<evidence type="ECO:0000313" key="3">
    <source>
        <dbReference type="Proteomes" id="UP000001351"/>
    </source>
</evidence>
<reference evidence="2 3" key="1">
    <citation type="journal article" date="2011" name="Mol. Biol. Evol.">
        <title>Comparative genomic analysis of fruiting body formation in Myxococcales.</title>
        <authorList>
            <person name="Huntley S."/>
            <person name="Hamann N."/>
            <person name="Wegener-Feldbrugge S."/>
            <person name="Treuner-Lange A."/>
            <person name="Kube M."/>
            <person name="Reinhardt R."/>
            <person name="Klages S."/>
            <person name="Muller R."/>
            <person name="Ronning C.M."/>
            <person name="Nierman W.C."/>
            <person name="Sogaard-Andersen L."/>
        </authorList>
    </citation>
    <scope>NUCLEOTIDE SEQUENCE [LARGE SCALE GENOMIC DNA]</scope>
    <source>
        <strain evidence="2 3">DW4/3-1</strain>
    </source>
</reference>
<evidence type="ECO:0008006" key="4">
    <source>
        <dbReference type="Google" id="ProtNLM"/>
    </source>
</evidence>
<dbReference type="KEGG" id="sur:STAUR_0708"/>
<evidence type="ECO:0000256" key="1">
    <source>
        <dbReference type="SAM" id="SignalP"/>
    </source>
</evidence>
<feature type="signal peptide" evidence="1">
    <location>
        <begin position="1"/>
        <end position="24"/>
    </location>
</feature>
<dbReference type="PROSITE" id="PS51257">
    <property type="entry name" value="PROKAR_LIPOPROTEIN"/>
    <property type="match status" value="1"/>
</dbReference>
<dbReference type="OrthoDB" id="5482852at2"/>
<proteinExistence type="predicted"/>